<dbReference type="STRING" id="181874.A0A409YY44"/>
<dbReference type="AlphaFoldDB" id="A0A409YY44"/>
<accession>A0A409YY44</accession>
<dbReference type="PANTHER" id="PTHR33104:SF2">
    <property type="entry name" value="CXC3 LIKE CYSTEINE CLUSTER DOMAIN-CONTAINING PROTEIN"/>
    <property type="match status" value="1"/>
</dbReference>
<feature type="compositionally biased region" description="Acidic residues" evidence="1">
    <location>
        <begin position="943"/>
        <end position="963"/>
    </location>
</feature>
<feature type="compositionally biased region" description="Polar residues" evidence="1">
    <location>
        <begin position="109"/>
        <end position="120"/>
    </location>
</feature>
<gene>
    <name evidence="3" type="ORF">CVT24_001008</name>
</gene>
<feature type="region of interest" description="Disordered" evidence="1">
    <location>
        <begin position="1"/>
        <end position="120"/>
    </location>
</feature>
<dbReference type="Proteomes" id="UP000284842">
    <property type="component" value="Unassembled WGS sequence"/>
</dbReference>
<evidence type="ECO:0000259" key="2">
    <source>
        <dbReference type="Pfam" id="PF18803"/>
    </source>
</evidence>
<dbReference type="OrthoDB" id="2804062at2759"/>
<organism evidence="3 4">
    <name type="scientific">Panaeolus cyanescens</name>
    <dbReference type="NCBI Taxonomy" id="181874"/>
    <lineage>
        <taxon>Eukaryota</taxon>
        <taxon>Fungi</taxon>
        <taxon>Dikarya</taxon>
        <taxon>Basidiomycota</taxon>
        <taxon>Agaricomycotina</taxon>
        <taxon>Agaricomycetes</taxon>
        <taxon>Agaricomycetidae</taxon>
        <taxon>Agaricales</taxon>
        <taxon>Agaricineae</taxon>
        <taxon>Galeropsidaceae</taxon>
        <taxon>Panaeolus</taxon>
    </lineage>
</organism>
<evidence type="ECO:0000256" key="1">
    <source>
        <dbReference type="SAM" id="MobiDB-lite"/>
    </source>
</evidence>
<sequence>MAPNKHGRSESDDLSAPPPSTSKRPRPVIRHSAQRTTRVVTIGRKSNGKSSVKSSTLKHNPTAPLPSSSNTQEDPSKSLPSQPYDNTEADPTNAAESQSVPSPAVPDLATSTVAPDLTSEPSLSHSVMMAYQSVATLRPHQTSLFFTPQAGIQLKFSTVRALPLASTERIRTAFTFEVMELFHELNLQSKITAYDFYHTMANRSDPMKLQKQPSQLNNFLRVIRIWRHMFGLKRAGCVHNPNGVSTTQAGQTMVECPACPHPLKNIPPDWDTNTKLAYLYTLFVAVDANFKLKGKDRGLEDVELAPGWGAFVEENQYQQYISQYEAEPEINTCDSEHDAVLRASIRRTPGYSVTGAGLVICSRHCLVRPNGAGDLQKGEKYCNMDYIIFSALAGLCLLRLVITYDIACQWSRNYRARMKTLPTALQLSEKISTRVAIPSWHINAHGKSCQQRFHVGYLDGVGRLCGDEVEQTWWITNVLGASVREMGAASRHETLGDHWNAFNFQKIVGFRKIFMKNLKEAVQMAALHRENFSQFNETFSNPHITKEWEIMVTSYEQDPEIFPNPYEDTEIKLTLHDVRLELVNEEQGRLKKEGLVQTHRVSMVGFLTKGLALEEQQRVLEEQRSNLGAKPTAKQQADFEEKCASLRRRILLWRDSQKAYMPSVMELTDDLGGDDDTETDVESVPLFLPSGLTPEQRVSVNRISNAEARLREAQLDEALGEICRIRRILAGVTVFKTHNLAGEGNKANTRIRVAYTRLNDRISTAKKRYRAAYSALLLLDGNGTWRKTYQELRDEDIRGPGKEVGDSHGNHLISWIWLTRRSETSNTNDVTETSSVKLLDDSMRVEWAQSRARSRRWDEEVQLLLEEMRRVAKYLRWKSAWWEGQATLRPNADKGVMLGLSGYAHKQASYHATLAKSCQAYWMKGLKKLGLASPFDSDLGVDAVEDDGVDDDDDDNTFSDNDS</sequence>
<feature type="domain" description="CxC2-like cysteine cluster KDZ transposase-associated" evidence="2">
    <location>
        <begin position="165"/>
        <end position="206"/>
    </location>
</feature>
<dbReference type="InterPro" id="IPR040521">
    <property type="entry name" value="KDZ"/>
</dbReference>
<keyword evidence="4" id="KW-1185">Reference proteome</keyword>
<dbReference type="Pfam" id="PF18803">
    <property type="entry name" value="CxC2"/>
    <property type="match status" value="1"/>
</dbReference>
<protein>
    <recommendedName>
        <fullName evidence="2">CxC2-like cysteine cluster KDZ transposase-associated domain-containing protein</fullName>
    </recommendedName>
</protein>
<evidence type="ECO:0000313" key="3">
    <source>
        <dbReference type="EMBL" id="PPR07940.1"/>
    </source>
</evidence>
<comment type="caution">
    <text evidence="3">The sequence shown here is derived from an EMBL/GenBank/DDBJ whole genome shotgun (WGS) entry which is preliminary data.</text>
</comment>
<feature type="compositionally biased region" description="Basic residues" evidence="1">
    <location>
        <begin position="23"/>
        <end position="33"/>
    </location>
</feature>
<feature type="compositionally biased region" description="Polar residues" evidence="1">
    <location>
        <begin position="48"/>
        <end position="85"/>
    </location>
</feature>
<reference evidence="3 4" key="1">
    <citation type="journal article" date="2018" name="Evol. Lett.">
        <title>Horizontal gene cluster transfer increased hallucinogenic mushroom diversity.</title>
        <authorList>
            <person name="Reynolds H.T."/>
            <person name="Vijayakumar V."/>
            <person name="Gluck-Thaler E."/>
            <person name="Korotkin H.B."/>
            <person name="Matheny P.B."/>
            <person name="Slot J.C."/>
        </authorList>
    </citation>
    <scope>NUCLEOTIDE SEQUENCE [LARGE SCALE GENOMIC DNA]</scope>
    <source>
        <strain evidence="3 4">2629</strain>
    </source>
</reference>
<evidence type="ECO:0000313" key="4">
    <source>
        <dbReference type="Proteomes" id="UP000284842"/>
    </source>
</evidence>
<dbReference type="InterPro" id="IPR041457">
    <property type="entry name" value="CxC2_KDZ-assoc"/>
</dbReference>
<dbReference type="Pfam" id="PF18758">
    <property type="entry name" value="KDZ"/>
    <property type="match status" value="1"/>
</dbReference>
<proteinExistence type="predicted"/>
<feature type="region of interest" description="Disordered" evidence="1">
    <location>
        <begin position="942"/>
        <end position="963"/>
    </location>
</feature>
<dbReference type="EMBL" id="NHTK01000253">
    <property type="protein sequence ID" value="PPR07940.1"/>
    <property type="molecule type" value="Genomic_DNA"/>
</dbReference>
<dbReference type="InParanoid" id="A0A409YY44"/>
<dbReference type="PANTHER" id="PTHR33104">
    <property type="entry name" value="SI:DKEY-29D5.2"/>
    <property type="match status" value="1"/>
</dbReference>
<name>A0A409YY44_9AGAR</name>